<dbReference type="SUPFAM" id="SSF63380">
    <property type="entry name" value="Riboflavin synthase domain-like"/>
    <property type="match status" value="1"/>
</dbReference>
<dbReference type="HAMAP" id="MF_00224">
    <property type="entry name" value="DHO_dh_type1"/>
    <property type="match status" value="1"/>
</dbReference>
<feature type="binding site" evidence="2">
    <location>
        <begin position="550"/>
        <end position="551"/>
    </location>
    <ligand>
        <name>FMN</name>
        <dbReference type="ChEBI" id="CHEBI:58210"/>
    </ligand>
</feature>
<feature type="active site" description="Nucleophile" evidence="2">
    <location>
        <position position="430"/>
    </location>
</feature>
<dbReference type="Gene3D" id="3.20.20.70">
    <property type="entry name" value="Aldolase class I"/>
    <property type="match status" value="1"/>
</dbReference>
<dbReference type="Proteomes" id="UP000593591">
    <property type="component" value="Chromosome"/>
</dbReference>
<dbReference type="InterPro" id="IPR019480">
    <property type="entry name" value="Dihydroorotate_DH_Fe-S-bd"/>
</dbReference>
<dbReference type="NCBIfam" id="NF005574">
    <property type="entry name" value="PRK07259.1"/>
    <property type="match status" value="1"/>
</dbReference>
<dbReference type="FunFam" id="3.20.20.70:FF:000027">
    <property type="entry name" value="Dihydropyrimidine dehydrogenase [NADP(+)]"/>
    <property type="match status" value="1"/>
</dbReference>
<dbReference type="SUPFAM" id="SSF51395">
    <property type="entry name" value="FMN-linked oxidoreductases"/>
    <property type="match status" value="1"/>
</dbReference>
<dbReference type="InterPro" id="IPR050353">
    <property type="entry name" value="PyrK_electron_transfer"/>
</dbReference>
<dbReference type="GO" id="GO:0044205">
    <property type="term" value="P:'de novo' UMP biosynthetic process"/>
    <property type="evidence" value="ECO:0007669"/>
    <property type="project" value="UniProtKB-UniRule"/>
</dbReference>
<feature type="binding site" evidence="2">
    <location>
        <position position="322"/>
    </location>
    <ligand>
        <name>FMN</name>
        <dbReference type="ChEBI" id="CHEBI:58210"/>
    </ligand>
</feature>
<feature type="binding site" evidence="2">
    <location>
        <position position="427"/>
    </location>
    <ligand>
        <name>FMN</name>
        <dbReference type="ChEBI" id="CHEBI:58210"/>
    </ligand>
</feature>
<dbReference type="CDD" id="cd04740">
    <property type="entry name" value="DHOD_1B_like"/>
    <property type="match status" value="1"/>
</dbReference>
<feature type="binding site" evidence="2">
    <location>
        <begin position="346"/>
        <end position="347"/>
    </location>
    <ligand>
        <name>FMN</name>
        <dbReference type="ChEBI" id="CHEBI:58210"/>
    </ligand>
</feature>
<keyword evidence="2" id="KW-0285">Flavoprotein</keyword>
<dbReference type="EMBL" id="CP031517">
    <property type="protein sequence ID" value="QOS41007.1"/>
    <property type="molecule type" value="Genomic_DNA"/>
</dbReference>
<dbReference type="InterPro" id="IPR008333">
    <property type="entry name" value="Cbr1-like_FAD-bd_dom"/>
</dbReference>
<dbReference type="Gene3D" id="3.40.50.80">
    <property type="entry name" value="Nucleotide-binding domain of ferredoxin-NADP reductase (FNR) module"/>
    <property type="match status" value="1"/>
</dbReference>
<dbReference type="InterPro" id="IPR033888">
    <property type="entry name" value="DHOD_1B"/>
</dbReference>
<name>A0A840SI54_9SPIR</name>
<dbReference type="InterPro" id="IPR024920">
    <property type="entry name" value="Dihydroorotate_DH_1"/>
</dbReference>
<feature type="binding site" evidence="2">
    <location>
        <begin position="492"/>
        <end position="493"/>
    </location>
    <ligand>
        <name>substrate</name>
    </ligand>
</feature>
<keyword evidence="2" id="KW-0963">Cytoplasm</keyword>
<proteinExistence type="inferred from homology"/>
<dbReference type="GO" id="GO:0005737">
    <property type="term" value="C:cytoplasm"/>
    <property type="evidence" value="ECO:0007669"/>
    <property type="project" value="UniProtKB-SubCell"/>
</dbReference>
<keyword evidence="2" id="KW-0288">FMN</keyword>
<keyword evidence="1 2" id="KW-0560">Oxidoreductase</keyword>
<reference evidence="5 7" key="1">
    <citation type="submission" date="2018-08" db="EMBL/GenBank/DDBJ databases">
        <title>The first complete genome of Treponema rectale (CHPAT), a commensal spirochete of the bovine rectum.</title>
        <authorList>
            <person name="Staton G.J."/>
            <person name="Clegg S.R."/>
            <person name="Carter S.D."/>
            <person name="Radford A.D."/>
            <person name="Darby A."/>
            <person name="Hall N."/>
            <person name="Birtles R.J."/>
            <person name="Evans N.J."/>
        </authorList>
    </citation>
    <scope>NUCLEOTIDE SEQUENCE [LARGE SCALE GENOMIC DNA]</scope>
    <source>
        <strain evidence="5 7">CHPA</strain>
    </source>
</reference>
<dbReference type="SUPFAM" id="SSF52343">
    <property type="entry name" value="Ferredoxin reductase-like, C-terminal NADP-linked domain"/>
    <property type="match status" value="1"/>
</dbReference>
<dbReference type="PANTHER" id="PTHR43513">
    <property type="entry name" value="DIHYDROOROTATE DEHYDROGENASE B (NAD(+)), ELECTRON TRANSFER SUBUNIT"/>
    <property type="match status" value="1"/>
</dbReference>
<dbReference type="Proteomes" id="UP000578697">
    <property type="component" value="Unassembled WGS sequence"/>
</dbReference>
<gene>
    <name evidence="2" type="primary">pyrD</name>
    <name evidence="5" type="ORF">DYE49_11335</name>
    <name evidence="4" type="ORF">HNP77_001460</name>
</gene>
<dbReference type="Gene3D" id="2.10.240.10">
    <property type="entry name" value="Dihydroorotate dehydrogenase, electron transfer subunit"/>
    <property type="match status" value="1"/>
</dbReference>
<evidence type="ECO:0000256" key="2">
    <source>
        <dbReference type="HAMAP-Rule" id="MF_00224"/>
    </source>
</evidence>
<dbReference type="PANTHER" id="PTHR43513:SF3">
    <property type="entry name" value="DIHYDROOROTATE DEHYDROGENASE B (NAD(+)), ELECTRON TRANSFER SUBUNIT-RELATED"/>
    <property type="match status" value="1"/>
</dbReference>
<organism evidence="4 6">
    <name type="scientific">Treponema rectale</name>
    <dbReference type="NCBI Taxonomy" id="744512"/>
    <lineage>
        <taxon>Bacteria</taxon>
        <taxon>Pseudomonadati</taxon>
        <taxon>Spirochaetota</taxon>
        <taxon>Spirochaetia</taxon>
        <taxon>Spirochaetales</taxon>
        <taxon>Treponemataceae</taxon>
        <taxon>Treponema</taxon>
    </lineage>
</organism>
<dbReference type="PROSITE" id="PS51384">
    <property type="entry name" value="FAD_FR"/>
    <property type="match status" value="1"/>
</dbReference>
<evidence type="ECO:0000256" key="1">
    <source>
        <dbReference type="ARBA" id="ARBA00023002"/>
    </source>
</evidence>
<dbReference type="Pfam" id="PF00970">
    <property type="entry name" value="FAD_binding_6"/>
    <property type="match status" value="1"/>
</dbReference>
<dbReference type="Gene3D" id="2.40.30.10">
    <property type="entry name" value="Translation factors"/>
    <property type="match status" value="1"/>
</dbReference>
<dbReference type="UniPathway" id="UPA00070"/>
<dbReference type="EC" id="1.3.-.-" evidence="2"/>
<dbReference type="InterPro" id="IPR039261">
    <property type="entry name" value="FNR_nucleotide-bd"/>
</dbReference>
<feature type="binding site" evidence="2">
    <location>
        <position position="400"/>
    </location>
    <ligand>
        <name>FMN</name>
        <dbReference type="ChEBI" id="CHEBI:58210"/>
    </ligand>
</feature>
<dbReference type="InterPro" id="IPR017938">
    <property type="entry name" value="Riboflavin_synthase-like_b-brl"/>
</dbReference>
<dbReference type="Pfam" id="PF01180">
    <property type="entry name" value="DHO_dh"/>
    <property type="match status" value="1"/>
</dbReference>
<dbReference type="GO" id="GO:0004152">
    <property type="term" value="F:dihydroorotate dehydrogenase activity"/>
    <property type="evidence" value="ECO:0007669"/>
    <property type="project" value="UniProtKB-UniRule"/>
</dbReference>
<feature type="binding site" evidence="2">
    <location>
        <begin position="370"/>
        <end position="374"/>
    </location>
    <ligand>
        <name>substrate</name>
    </ligand>
</feature>
<dbReference type="InterPro" id="IPR005720">
    <property type="entry name" value="Dihydroorotate_DH_cat"/>
</dbReference>
<feature type="binding site" evidence="2">
    <location>
        <position position="465"/>
    </location>
    <ligand>
        <name>FMN</name>
        <dbReference type="ChEBI" id="CHEBI:58210"/>
    </ligand>
</feature>
<feature type="binding site" evidence="2">
    <location>
        <position position="517"/>
    </location>
    <ligand>
        <name>FMN</name>
        <dbReference type="ChEBI" id="CHEBI:58210"/>
    </ligand>
</feature>
<dbReference type="EMBL" id="JACHFR010000002">
    <property type="protein sequence ID" value="MBB5219091.1"/>
    <property type="molecule type" value="Genomic_DNA"/>
</dbReference>
<accession>A0A840SI54</accession>
<comment type="pathway">
    <text evidence="2">Pyrimidine metabolism; UMP biosynthesis via de novo pathway.</text>
</comment>
<comment type="function">
    <text evidence="2">Catalyzes the conversion of dihydroorotate to orotate.</text>
</comment>
<evidence type="ECO:0000313" key="4">
    <source>
        <dbReference type="EMBL" id="MBB5219091.1"/>
    </source>
</evidence>
<comment type="subcellular location">
    <subcellularLocation>
        <location evidence="2">Cytoplasm</location>
    </subcellularLocation>
</comment>
<reference evidence="4 6" key="2">
    <citation type="submission" date="2020-08" db="EMBL/GenBank/DDBJ databases">
        <title>Genomic Encyclopedia of Type Strains, Phase IV (KMG-IV): sequencing the most valuable type-strain genomes for metagenomic binning, comparative biology and taxonomic classification.</title>
        <authorList>
            <person name="Goeker M."/>
        </authorList>
    </citation>
    <scope>NUCLEOTIDE SEQUENCE [LARGE SCALE GENOMIC DNA]</scope>
    <source>
        <strain evidence="4 6">DSM 103679</strain>
    </source>
</reference>
<dbReference type="InterPro" id="IPR037117">
    <property type="entry name" value="Dihydroorotate_DH_ele_sf"/>
</dbReference>
<dbReference type="AlphaFoldDB" id="A0A840SI54"/>
<comment type="similarity">
    <text evidence="2">Belongs to the dihydroorotate dehydrogenase family. Type 1 subfamily.</text>
</comment>
<evidence type="ECO:0000259" key="3">
    <source>
        <dbReference type="PROSITE" id="PS51384"/>
    </source>
</evidence>
<dbReference type="InterPro" id="IPR017927">
    <property type="entry name" value="FAD-bd_FR_type"/>
</dbReference>
<keyword evidence="2" id="KW-0665">Pyrimidine biosynthesis</keyword>
<evidence type="ECO:0000313" key="5">
    <source>
        <dbReference type="EMBL" id="QOS41007.1"/>
    </source>
</evidence>
<dbReference type="RefSeq" id="WP_184652519.1">
    <property type="nucleotide sequence ID" value="NZ_JACHFR010000002.1"/>
</dbReference>
<evidence type="ECO:0000313" key="6">
    <source>
        <dbReference type="Proteomes" id="UP000578697"/>
    </source>
</evidence>
<sequence>MDAPEIDENGKGILYAQKADVSFVKKIEGQSNVYLLEVLTAVEKNQISSRPGQFYMIKGSVSGVQFGRPISVYNSTEGTVPASEKKLLKIQFMILEKGEGTKELCHLKPNDKIDITGPLGNCFTLPQDIYALESDRPQIAIVGGGIGVAPVANFASSLTPKSYDFFASFKSKTYGLENIKAQNLIITTDDGSEGIHGMLSAALTEEKIKAAGYKVIFACGPMPMLSYVKDIAEKCGIKSYLSLEKKMLCGAGACLGCTIQTKIGNRRVCKDGPIFEGSILDFDLLRSQIPSAHKNHCLENKEPDLKVKIAGVEFKNPVIAASGTFGFGQNYRGFFDVSRIGGISSKGLTLNPKPGNEGERIIEITGGDINSIGLENPGVPSFIENELPRMLSLDTTTIANLAGSDLESYVEGAKLLDKTDVPMIELNISCPNVKHGGMAWGTEPEAAYECVSAVRKATSKPLMVKLSPNAPDLVAVALSCIKAGADALSLINTIQAVAIDIEKARPYFNNVKAGMCGPAVKPIALRMVYDVCSAIKKLPESEQVPVVGLGGISRWQDAVEFIMAGADAVQVGSATFSNPNAMCEIVDGLTAFMKSHGYSSIAEMKGLAL</sequence>
<comment type="catalytic activity">
    <reaction evidence="2">
        <text>(S)-dihydroorotate + A = orotate + AH2</text>
        <dbReference type="Rhea" id="RHEA:18073"/>
        <dbReference type="ChEBI" id="CHEBI:13193"/>
        <dbReference type="ChEBI" id="CHEBI:17499"/>
        <dbReference type="ChEBI" id="CHEBI:30839"/>
        <dbReference type="ChEBI" id="CHEBI:30864"/>
    </reaction>
</comment>
<feature type="binding site" evidence="2">
    <location>
        <position position="491"/>
    </location>
    <ligand>
        <name>FMN</name>
        <dbReference type="ChEBI" id="CHEBI:58210"/>
    </ligand>
</feature>
<feature type="binding site" evidence="2">
    <location>
        <position position="346"/>
    </location>
    <ligand>
        <name>substrate</name>
    </ligand>
</feature>
<keyword evidence="6" id="KW-1185">Reference proteome</keyword>
<comment type="cofactor">
    <cofactor evidence="2">
        <name>FMN</name>
        <dbReference type="ChEBI" id="CHEBI:58210"/>
    </cofactor>
    <text evidence="2">Binds 1 FMN per subunit.</text>
</comment>
<feature type="domain" description="FAD-binding FR-type" evidence="3">
    <location>
        <begin position="14"/>
        <end position="125"/>
    </location>
</feature>
<protein>
    <recommendedName>
        <fullName evidence="2">Dihydroorotate dehydrogenase</fullName>
        <shortName evidence="2">DHOD</shortName>
        <shortName evidence="2">DHODase</shortName>
        <shortName evidence="2">DHOdehase</shortName>
        <ecNumber evidence="2">1.3.-.-</ecNumber>
    </recommendedName>
</protein>
<dbReference type="Pfam" id="PF10418">
    <property type="entry name" value="DHODB_Fe-S_bind"/>
    <property type="match status" value="1"/>
</dbReference>
<dbReference type="KEGG" id="trc:DYE49_11335"/>
<dbReference type="InterPro" id="IPR049622">
    <property type="entry name" value="Dihydroorotate_DH_I"/>
</dbReference>
<feature type="binding site" evidence="2">
    <location>
        <position position="427"/>
    </location>
    <ligand>
        <name>substrate</name>
    </ligand>
</feature>
<feature type="binding site" evidence="2">
    <location>
        <begin position="572"/>
        <end position="573"/>
    </location>
    <ligand>
        <name>FMN</name>
        <dbReference type="ChEBI" id="CHEBI:58210"/>
    </ligand>
</feature>
<evidence type="ECO:0000313" key="7">
    <source>
        <dbReference type="Proteomes" id="UP000593591"/>
    </source>
</evidence>
<dbReference type="InterPro" id="IPR013785">
    <property type="entry name" value="Aldolase_TIM"/>
</dbReference>
<dbReference type="NCBIfam" id="TIGR01037">
    <property type="entry name" value="pyrD_sub1_fam"/>
    <property type="match status" value="1"/>
</dbReference>